<keyword evidence="2" id="KW-1185">Reference proteome</keyword>
<sequence>MPGVEGISYSRDATVAAFRDYYSFLVSMYLDPSAVQEPPEGGWPTIPLNGWPNFDKTDEGWDVHAAPYTVIAEWHIMDEDADGEGLKEWTEPDPDEATIPAHIVGFTVPNDRSLAPAMLLDTEFGVIYWYECIGDIGSSVFEQAGDAYGWWDDGLITEDQAGWRGNSGIWAIETFFEMLKEHFRKLDFVPMKPYEVTDVWVGQSDYMKETRALVQNIYRKHGWPELARFNKQECAAEVKTLLDERGVA</sequence>
<accession>A0A6A5S6X5</accession>
<dbReference type="Proteomes" id="UP000800038">
    <property type="component" value="Unassembled WGS sequence"/>
</dbReference>
<dbReference type="AlphaFoldDB" id="A0A6A5S6X5"/>
<gene>
    <name evidence="1" type="ORF">EJ02DRAFT_415640</name>
</gene>
<proteinExistence type="predicted"/>
<protein>
    <submittedName>
        <fullName evidence="1">Uncharacterized protein</fullName>
    </submittedName>
</protein>
<evidence type="ECO:0000313" key="1">
    <source>
        <dbReference type="EMBL" id="KAF1935519.1"/>
    </source>
</evidence>
<reference evidence="1" key="1">
    <citation type="journal article" date="2020" name="Stud. Mycol.">
        <title>101 Dothideomycetes genomes: a test case for predicting lifestyles and emergence of pathogens.</title>
        <authorList>
            <person name="Haridas S."/>
            <person name="Albert R."/>
            <person name="Binder M."/>
            <person name="Bloem J."/>
            <person name="Labutti K."/>
            <person name="Salamov A."/>
            <person name="Andreopoulos B."/>
            <person name="Baker S."/>
            <person name="Barry K."/>
            <person name="Bills G."/>
            <person name="Bluhm B."/>
            <person name="Cannon C."/>
            <person name="Castanera R."/>
            <person name="Culley D."/>
            <person name="Daum C."/>
            <person name="Ezra D."/>
            <person name="Gonzalez J."/>
            <person name="Henrissat B."/>
            <person name="Kuo A."/>
            <person name="Liang C."/>
            <person name="Lipzen A."/>
            <person name="Lutzoni F."/>
            <person name="Magnuson J."/>
            <person name="Mondo S."/>
            <person name="Nolan M."/>
            <person name="Ohm R."/>
            <person name="Pangilinan J."/>
            <person name="Park H.-J."/>
            <person name="Ramirez L."/>
            <person name="Alfaro M."/>
            <person name="Sun H."/>
            <person name="Tritt A."/>
            <person name="Yoshinaga Y."/>
            <person name="Zwiers L.-H."/>
            <person name="Turgeon B."/>
            <person name="Goodwin S."/>
            <person name="Spatafora J."/>
            <person name="Crous P."/>
            <person name="Grigoriev I."/>
        </authorList>
    </citation>
    <scope>NUCLEOTIDE SEQUENCE</scope>
    <source>
        <strain evidence="1">CBS 161.51</strain>
    </source>
</reference>
<organism evidence="1 2">
    <name type="scientific">Clathrospora elynae</name>
    <dbReference type="NCBI Taxonomy" id="706981"/>
    <lineage>
        <taxon>Eukaryota</taxon>
        <taxon>Fungi</taxon>
        <taxon>Dikarya</taxon>
        <taxon>Ascomycota</taxon>
        <taxon>Pezizomycotina</taxon>
        <taxon>Dothideomycetes</taxon>
        <taxon>Pleosporomycetidae</taxon>
        <taxon>Pleosporales</taxon>
        <taxon>Diademaceae</taxon>
        <taxon>Clathrospora</taxon>
    </lineage>
</organism>
<dbReference type="EMBL" id="ML976259">
    <property type="protein sequence ID" value="KAF1935519.1"/>
    <property type="molecule type" value="Genomic_DNA"/>
</dbReference>
<evidence type="ECO:0000313" key="2">
    <source>
        <dbReference type="Proteomes" id="UP000800038"/>
    </source>
</evidence>
<name>A0A6A5S6X5_9PLEO</name>
<dbReference type="OrthoDB" id="5343383at2759"/>